<gene>
    <name evidence="2" type="ORF">DYE49_07390</name>
    <name evidence="1" type="ORF">HNP77_000341</name>
</gene>
<dbReference type="RefSeq" id="WP_184651433.1">
    <property type="nucleotide sequence ID" value="NZ_JACHFR010000001.1"/>
</dbReference>
<dbReference type="KEGG" id="trc:DYE49_07390"/>
<dbReference type="Proteomes" id="UP000593591">
    <property type="component" value="Chromosome"/>
</dbReference>
<organism evidence="1 3">
    <name type="scientific">Treponema rectale</name>
    <dbReference type="NCBI Taxonomy" id="744512"/>
    <lineage>
        <taxon>Bacteria</taxon>
        <taxon>Pseudomonadati</taxon>
        <taxon>Spirochaetota</taxon>
        <taxon>Spirochaetia</taxon>
        <taxon>Spirochaetales</taxon>
        <taxon>Treponemataceae</taxon>
        <taxon>Treponema</taxon>
    </lineage>
</organism>
<evidence type="ECO:0000313" key="4">
    <source>
        <dbReference type="Proteomes" id="UP000593591"/>
    </source>
</evidence>
<reference evidence="1 3" key="2">
    <citation type="submission" date="2020-08" db="EMBL/GenBank/DDBJ databases">
        <title>Genomic Encyclopedia of Type Strains, Phase IV (KMG-IV): sequencing the most valuable type-strain genomes for metagenomic binning, comparative biology and taxonomic classification.</title>
        <authorList>
            <person name="Goeker M."/>
        </authorList>
    </citation>
    <scope>NUCLEOTIDE SEQUENCE [LARGE SCALE GENOMIC DNA]</scope>
    <source>
        <strain evidence="1 3">DSM 103679</strain>
    </source>
</reference>
<dbReference type="EMBL" id="CP031517">
    <property type="protein sequence ID" value="QOS40288.1"/>
    <property type="molecule type" value="Genomic_DNA"/>
</dbReference>
<evidence type="ECO:0000313" key="3">
    <source>
        <dbReference type="Proteomes" id="UP000578697"/>
    </source>
</evidence>
<keyword evidence="3" id="KW-1185">Reference proteome</keyword>
<dbReference type="AlphaFoldDB" id="A0A840S8K8"/>
<accession>A0A840S8K8</accession>
<reference evidence="2 4" key="1">
    <citation type="submission" date="2018-08" db="EMBL/GenBank/DDBJ databases">
        <title>The first complete genome of Treponema rectale (CHPAT), a commensal spirochete of the bovine rectum.</title>
        <authorList>
            <person name="Staton G.J."/>
            <person name="Clegg S.R."/>
            <person name="Carter S.D."/>
            <person name="Radford A.D."/>
            <person name="Darby A."/>
            <person name="Hall N."/>
            <person name="Birtles R.J."/>
            <person name="Evans N.J."/>
        </authorList>
    </citation>
    <scope>NUCLEOTIDE SEQUENCE [LARGE SCALE GENOMIC DNA]</scope>
    <source>
        <strain evidence="2 4">CHPA</strain>
    </source>
</reference>
<dbReference type="Proteomes" id="UP000578697">
    <property type="component" value="Unassembled WGS sequence"/>
</dbReference>
<evidence type="ECO:0000313" key="1">
    <source>
        <dbReference type="EMBL" id="MBB5217997.1"/>
    </source>
</evidence>
<evidence type="ECO:0000313" key="2">
    <source>
        <dbReference type="EMBL" id="QOS40288.1"/>
    </source>
</evidence>
<sequence>MHVKFGLSQAEFTSLVDAQDYKTLEEKLRGALKAEKIREGDFQQCYDWLKKTASMNGKSL</sequence>
<name>A0A840S8K8_9SPIR</name>
<dbReference type="EMBL" id="JACHFR010000001">
    <property type="protein sequence ID" value="MBB5217997.1"/>
    <property type="molecule type" value="Genomic_DNA"/>
</dbReference>
<proteinExistence type="predicted"/>
<protein>
    <submittedName>
        <fullName evidence="1">Uncharacterized protein</fullName>
    </submittedName>
</protein>